<dbReference type="Pfam" id="PF01762">
    <property type="entry name" value="Galactosyl_T"/>
    <property type="match status" value="1"/>
</dbReference>
<protein>
    <submittedName>
        <fullName evidence="11">Lactosylceramide 1,3-N-acetyl-beta-D-glucosaminyltransferase</fullName>
    </submittedName>
</protein>
<keyword evidence="8" id="KW-0333">Golgi apparatus</keyword>
<evidence type="ECO:0000256" key="1">
    <source>
        <dbReference type="ARBA" id="ARBA00004323"/>
    </source>
</evidence>
<evidence type="ECO:0000313" key="11">
    <source>
        <dbReference type="EMBL" id="KRY65436.1"/>
    </source>
</evidence>
<name>A0A0V1DV91_TRIPS</name>
<reference evidence="11 12" key="1">
    <citation type="submission" date="2015-01" db="EMBL/GenBank/DDBJ databases">
        <title>Evolution of Trichinella species and genotypes.</title>
        <authorList>
            <person name="Korhonen P.K."/>
            <person name="Edoardo P."/>
            <person name="Giuseppe L.R."/>
            <person name="Gasser R.B."/>
        </authorList>
    </citation>
    <scope>NUCLEOTIDE SEQUENCE [LARGE SCALE GENOMIC DNA]</scope>
    <source>
        <strain evidence="11">ISS13</strain>
    </source>
</reference>
<keyword evidence="6" id="KW-0735">Signal-anchor</keyword>
<evidence type="ECO:0000256" key="9">
    <source>
        <dbReference type="ARBA" id="ARBA00023136"/>
    </source>
</evidence>
<comment type="caution">
    <text evidence="11">The sequence shown here is derived from an EMBL/GenBank/DDBJ whole genome shotgun (WGS) entry which is preliminary data.</text>
</comment>
<keyword evidence="4 11" id="KW-0808">Transferase</keyword>
<evidence type="ECO:0000256" key="10">
    <source>
        <dbReference type="SAM" id="Phobius"/>
    </source>
</evidence>
<feature type="transmembrane region" description="Helical" evidence="10">
    <location>
        <begin position="353"/>
        <end position="374"/>
    </location>
</feature>
<evidence type="ECO:0000313" key="12">
    <source>
        <dbReference type="Proteomes" id="UP000054632"/>
    </source>
</evidence>
<dbReference type="GO" id="GO:0000139">
    <property type="term" value="C:Golgi membrane"/>
    <property type="evidence" value="ECO:0007669"/>
    <property type="project" value="UniProtKB-SubCell"/>
</dbReference>
<gene>
    <name evidence="11" type="primary">b3gnt5</name>
    <name evidence="11" type="ORF">T4A_6045</name>
</gene>
<evidence type="ECO:0000256" key="3">
    <source>
        <dbReference type="ARBA" id="ARBA00022676"/>
    </source>
</evidence>
<comment type="similarity">
    <text evidence="2">Belongs to the glycosyltransferase 31 family.</text>
</comment>
<keyword evidence="9 10" id="KW-0472">Membrane</keyword>
<dbReference type="EMBL" id="JYDR01000210">
    <property type="protein sequence ID" value="KRY65436.1"/>
    <property type="molecule type" value="Genomic_DNA"/>
</dbReference>
<accession>A0A0V1DV91</accession>
<dbReference type="GO" id="GO:0016758">
    <property type="term" value="F:hexosyltransferase activity"/>
    <property type="evidence" value="ECO:0007669"/>
    <property type="project" value="InterPro"/>
</dbReference>
<dbReference type="AlphaFoldDB" id="A0A0V1DV91"/>
<organism evidence="11 12">
    <name type="scientific">Trichinella pseudospiralis</name>
    <name type="common">Parasitic roundworm</name>
    <dbReference type="NCBI Taxonomy" id="6337"/>
    <lineage>
        <taxon>Eukaryota</taxon>
        <taxon>Metazoa</taxon>
        <taxon>Ecdysozoa</taxon>
        <taxon>Nematoda</taxon>
        <taxon>Enoplea</taxon>
        <taxon>Dorylaimia</taxon>
        <taxon>Trichinellida</taxon>
        <taxon>Trichinellidae</taxon>
        <taxon>Trichinella</taxon>
    </lineage>
</organism>
<dbReference type="Gene3D" id="3.90.550.50">
    <property type="match status" value="1"/>
</dbReference>
<comment type="subcellular location">
    <subcellularLocation>
        <location evidence="1">Golgi apparatus membrane</location>
        <topology evidence="1">Single-pass type II membrane protein</topology>
    </subcellularLocation>
</comment>
<feature type="transmembrane region" description="Helical" evidence="10">
    <location>
        <begin position="261"/>
        <end position="281"/>
    </location>
</feature>
<evidence type="ECO:0000256" key="6">
    <source>
        <dbReference type="ARBA" id="ARBA00022968"/>
    </source>
</evidence>
<evidence type="ECO:0000256" key="8">
    <source>
        <dbReference type="ARBA" id="ARBA00023034"/>
    </source>
</evidence>
<feature type="transmembrane region" description="Helical" evidence="10">
    <location>
        <begin position="293"/>
        <end position="313"/>
    </location>
</feature>
<proteinExistence type="inferred from homology"/>
<keyword evidence="3" id="KW-0328">Glycosyltransferase</keyword>
<dbReference type="InterPro" id="IPR002659">
    <property type="entry name" value="Glyco_trans_31"/>
</dbReference>
<feature type="transmembrane region" description="Helical" evidence="10">
    <location>
        <begin position="60"/>
        <end position="81"/>
    </location>
</feature>
<feature type="transmembrane region" description="Helical" evidence="10">
    <location>
        <begin position="93"/>
        <end position="111"/>
    </location>
</feature>
<dbReference type="Proteomes" id="UP000054632">
    <property type="component" value="Unassembled WGS sequence"/>
</dbReference>
<sequence>LSALFLLLLLLLLLVSLLFTFDILQHKFFLYETMTEKGVPGSVVQHMAVDLKAFLILDGIRSTLLGLCLVLAPHLLLDVLLVHKSDGVHWHMARVLGGIFIAHAYLCYSWYHSTDGSTHSCILLDRLLTSALSYALCLHTQSTTNDISSTWNSESLRFLKLNYAVEMFLTSVLIVKRRFILCLFAKVCQDQLFNSLVQCDALAAVIIGSLWFALPDWLLKNQVRYSLTETHIFLSRLFGANLLSSKIYSNNVLNFAVKKDLIVWSFARSLMCLIILGGQIYSQYAYVAWWRSTHWIGIGLFSIWTVLSTWTYIRESNSVWKETINLVVQTIQLTDKQQQAMLRRLTSNRTRPVVLAVLVVAVVGFAVGLLNFIFANSSQAEFDFSLLFYTGTVVTDDQHRTFPLTGRLSILPNNVLCSRCVSSCSCSNCSGAGVDDDYLVIVKSRISEFDQRDAIRRTWAAALASRIVFVVGRSTLNAVNAHARLEAERFGDILQTDHLDSYSNLSYKSLGVLHWIVEHCPRHRFYVYMDSDVLIWLGGLRSFVRAVPYRRGTIYCNCWSGATVRRSGKHAVPLASDSFTTYPVYCAGGLMIMTGDVPALLLRAHQSVLSLNSHKERSMGYIGVDDAYFTGILADRVGVRRVKALDVNINLNGVPTVHWIVDRDCRGLLATVALGQFNTPLLVRTVWVNFNKLVHLLCYGSVDAFRRSQAALQANITVCQAAAYKQQRSG</sequence>
<evidence type="ECO:0000256" key="4">
    <source>
        <dbReference type="ARBA" id="ARBA00022679"/>
    </source>
</evidence>
<keyword evidence="5 10" id="KW-0812">Transmembrane</keyword>
<keyword evidence="7 10" id="KW-1133">Transmembrane helix</keyword>
<dbReference type="PANTHER" id="PTHR11214">
    <property type="entry name" value="BETA-1,3-N-ACETYLGLUCOSAMINYLTRANSFERASE"/>
    <property type="match status" value="1"/>
</dbReference>
<dbReference type="GO" id="GO:0006493">
    <property type="term" value="P:protein O-linked glycosylation"/>
    <property type="evidence" value="ECO:0007669"/>
    <property type="project" value="TreeGrafter"/>
</dbReference>
<evidence type="ECO:0000256" key="7">
    <source>
        <dbReference type="ARBA" id="ARBA00022989"/>
    </source>
</evidence>
<feature type="non-terminal residue" evidence="11">
    <location>
        <position position="1"/>
    </location>
</feature>
<evidence type="ECO:0000256" key="5">
    <source>
        <dbReference type="ARBA" id="ARBA00022692"/>
    </source>
</evidence>
<dbReference type="PANTHER" id="PTHR11214:SF3">
    <property type="entry name" value="BETA-1,3-GALACTOSYLTRANSFERASE 6"/>
    <property type="match status" value="1"/>
</dbReference>
<evidence type="ECO:0000256" key="2">
    <source>
        <dbReference type="ARBA" id="ARBA00008661"/>
    </source>
</evidence>